<feature type="transmembrane region" description="Helical" evidence="7">
    <location>
        <begin position="301"/>
        <end position="319"/>
    </location>
</feature>
<feature type="transmembrane region" description="Helical" evidence="7">
    <location>
        <begin position="207"/>
        <end position="230"/>
    </location>
</feature>
<evidence type="ECO:0000256" key="2">
    <source>
        <dbReference type="ARBA" id="ARBA00022448"/>
    </source>
</evidence>
<keyword evidence="6 7" id="KW-0472">Membrane</keyword>
<dbReference type="InterPro" id="IPR020846">
    <property type="entry name" value="MFS_dom"/>
</dbReference>
<dbReference type="STRING" id="587909.SAMN05421810_102833"/>
<dbReference type="Pfam" id="PF05977">
    <property type="entry name" value="MFS_3"/>
    <property type="match status" value="1"/>
</dbReference>
<keyword evidence="4 7" id="KW-0812">Transmembrane</keyword>
<dbReference type="Proteomes" id="UP000198727">
    <property type="component" value="Unassembled WGS sequence"/>
</dbReference>
<feature type="transmembrane region" description="Helical" evidence="7">
    <location>
        <begin position="12"/>
        <end position="36"/>
    </location>
</feature>
<evidence type="ECO:0000259" key="8">
    <source>
        <dbReference type="PROSITE" id="PS50850"/>
    </source>
</evidence>
<proteinExistence type="predicted"/>
<evidence type="ECO:0000256" key="3">
    <source>
        <dbReference type="ARBA" id="ARBA00022475"/>
    </source>
</evidence>
<dbReference type="InterPro" id="IPR036259">
    <property type="entry name" value="MFS_trans_sf"/>
</dbReference>
<feature type="transmembrane region" description="Helical" evidence="7">
    <location>
        <begin position="340"/>
        <end position="358"/>
    </location>
</feature>
<keyword evidence="10" id="KW-1185">Reference proteome</keyword>
<evidence type="ECO:0000256" key="7">
    <source>
        <dbReference type="SAM" id="Phobius"/>
    </source>
</evidence>
<feature type="transmembrane region" description="Helical" evidence="7">
    <location>
        <begin position="138"/>
        <end position="160"/>
    </location>
</feature>
<keyword evidence="3" id="KW-1003">Cell membrane</keyword>
<evidence type="ECO:0000256" key="5">
    <source>
        <dbReference type="ARBA" id="ARBA00022989"/>
    </source>
</evidence>
<name>A0A1I5R0X9_9PSEU</name>
<evidence type="ECO:0000313" key="10">
    <source>
        <dbReference type="Proteomes" id="UP000198727"/>
    </source>
</evidence>
<evidence type="ECO:0000256" key="6">
    <source>
        <dbReference type="ARBA" id="ARBA00023136"/>
    </source>
</evidence>
<evidence type="ECO:0000313" key="9">
    <source>
        <dbReference type="EMBL" id="SFP52143.1"/>
    </source>
</evidence>
<evidence type="ECO:0000256" key="4">
    <source>
        <dbReference type="ARBA" id="ARBA00022692"/>
    </source>
</evidence>
<dbReference type="CDD" id="cd06173">
    <property type="entry name" value="MFS_MefA_like"/>
    <property type="match status" value="1"/>
</dbReference>
<dbReference type="Gene3D" id="1.20.1250.20">
    <property type="entry name" value="MFS general substrate transporter like domains"/>
    <property type="match status" value="1"/>
</dbReference>
<feature type="transmembrane region" description="Helical" evidence="7">
    <location>
        <begin position="370"/>
        <end position="389"/>
    </location>
</feature>
<protein>
    <submittedName>
        <fullName evidence="9">Predicted arabinose efflux permease, MFS family</fullName>
    </submittedName>
</protein>
<feature type="transmembrane region" description="Helical" evidence="7">
    <location>
        <begin position="42"/>
        <end position="63"/>
    </location>
</feature>
<sequence length="411" mass="41803">MFRALGNRNYRLWASADLVSVTGSWMQVLGLNWLVLARTGSATSVGISVLLSTLPALLLGPWAGALADRFPPRRIILLGETAHLLIALLLAAMVWADLPLPAIYALTALSGLVGTFEGPALGRFAGQVVPRADLGNALALNSIINSAGRVLGMSVAGVLAATAGELPLFLCNAASFLAVIATILVMRRDELHPLAVSPPDRAGVRPGLAYLRGHRLLLILFALGFVLSGLGRNYQVTMAAMTQGPLGTGAAGYGVLSSVFAVGTVLGGLVAARARELTMPLLLGAAAVTSVLQAVSGFVPGMLGFAAMILPIAAGAVLIDTIKSTRVQLDAVEDMRARMLSVEGAVAAAAGAVGAPLLGWLCDGLGPRPALLLAGLTTLVATSVAALALRPPRPATAAEPVPLAVAPVAAA</sequence>
<dbReference type="GO" id="GO:0022857">
    <property type="term" value="F:transmembrane transporter activity"/>
    <property type="evidence" value="ECO:0007669"/>
    <property type="project" value="InterPro"/>
</dbReference>
<dbReference type="SUPFAM" id="SSF103473">
    <property type="entry name" value="MFS general substrate transporter"/>
    <property type="match status" value="1"/>
</dbReference>
<keyword evidence="2" id="KW-0813">Transport</keyword>
<dbReference type="RefSeq" id="WP_092529512.1">
    <property type="nucleotide sequence ID" value="NZ_FOWW01000002.1"/>
</dbReference>
<evidence type="ECO:0000256" key="1">
    <source>
        <dbReference type="ARBA" id="ARBA00004651"/>
    </source>
</evidence>
<dbReference type="PROSITE" id="PS50850">
    <property type="entry name" value="MFS"/>
    <property type="match status" value="1"/>
</dbReference>
<comment type="subcellular location">
    <subcellularLocation>
        <location evidence="1">Cell membrane</location>
        <topology evidence="1">Multi-pass membrane protein</topology>
    </subcellularLocation>
</comment>
<dbReference type="PANTHER" id="PTHR23513">
    <property type="entry name" value="INTEGRAL MEMBRANE EFFLUX PROTEIN-RELATED"/>
    <property type="match status" value="1"/>
</dbReference>
<feature type="domain" description="Major facilitator superfamily (MFS) profile" evidence="8">
    <location>
        <begin position="1"/>
        <end position="393"/>
    </location>
</feature>
<dbReference type="GO" id="GO:0005886">
    <property type="term" value="C:plasma membrane"/>
    <property type="evidence" value="ECO:0007669"/>
    <property type="project" value="UniProtKB-SubCell"/>
</dbReference>
<accession>A0A1I5R0X9</accession>
<dbReference type="OrthoDB" id="9775268at2"/>
<feature type="transmembrane region" description="Helical" evidence="7">
    <location>
        <begin position="166"/>
        <end position="186"/>
    </location>
</feature>
<dbReference type="InterPro" id="IPR010290">
    <property type="entry name" value="TM_effector"/>
</dbReference>
<reference evidence="10" key="1">
    <citation type="submission" date="2016-10" db="EMBL/GenBank/DDBJ databases">
        <authorList>
            <person name="Varghese N."/>
            <person name="Submissions S."/>
        </authorList>
    </citation>
    <scope>NUCLEOTIDE SEQUENCE [LARGE SCALE GENOMIC DNA]</scope>
    <source>
        <strain evidence="10">CGMCC 4.5579</strain>
    </source>
</reference>
<gene>
    <name evidence="9" type="ORF">SAMN05421810_102833</name>
</gene>
<feature type="transmembrane region" description="Helical" evidence="7">
    <location>
        <begin position="75"/>
        <end position="96"/>
    </location>
</feature>
<keyword evidence="5 7" id="KW-1133">Transmembrane helix</keyword>
<organism evidence="9 10">
    <name type="scientific">Amycolatopsis arida</name>
    <dbReference type="NCBI Taxonomy" id="587909"/>
    <lineage>
        <taxon>Bacteria</taxon>
        <taxon>Bacillati</taxon>
        <taxon>Actinomycetota</taxon>
        <taxon>Actinomycetes</taxon>
        <taxon>Pseudonocardiales</taxon>
        <taxon>Pseudonocardiaceae</taxon>
        <taxon>Amycolatopsis</taxon>
    </lineage>
</organism>
<dbReference type="EMBL" id="FOWW01000002">
    <property type="protein sequence ID" value="SFP52143.1"/>
    <property type="molecule type" value="Genomic_DNA"/>
</dbReference>
<dbReference type="AlphaFoldDB" id="A0A1I5R0X9"/>
<dbReference type="PANTHER" id="PTHR23513:SF11">
    <property type="entry name" value="STAPHYLOFERRIN A TRANSPORTER"/>
    <property type="match status" value="1"/>
</dbReference>
<feature type="transmembrane region" description="Helical" evidence="7">
    <location>
        <begin position="250"/>
        <end position="270"/>
    </location>
</feature>